<dbReference type="EMBL" id="LAQL01000009">
    <property type="protein sequence ID" value="KLN59898.1"/>
    <property type="molecule type" value="Genomic_DNA"/>
</dbReference>
<feature type="modified residue" description="N6-(pyridoxal phosphate)lysine" evidence="4">
    <location>
        <position position="243"/>
    </location>
</feature>
<comment type="caution">
    <text evidence="5">The sequence shown here is derived from an EMBL/GenBank/DDBJ whole genome shotgun (WGS) entry which is preliminary data.</text>
</comment>
<dbReference type="GO" id="GO:0003992">
    <property type="term" value="F:N2-acetyl-L-ornithine:2-oxoglutarate 5-aminotransferase activity"/>
    <property type="evidence" value="ECO:0007669"/>
    <property type="project" value="UniProtKB-UniRule"/>
</dbReference>
<dbReference type="FunFam" id="3.40.640.10:FF:000004">
    <property type="entry name" value="Acetylornithine aminotransferase"/>
    <property type="match status" value="1"/>
</dbReference>
<dbReference type="Gene3D" id="3.90.1150.10">
    <property type="entry name" value="Aspartate Aminotransferase, domain 1"/>
    <property type="match status" value="1"/>
</dbReference>
<dbReference type="InterPro" id="IPR050103">
    <property type="entry name" value="Class-III_PLP-dep_AT"/>
</dbReference>
<comment type="miscellaneous">
    <text evidence="4">May also have succinyldiaminopimelate aminotransferase activity, thus carrying out the corresponding step in lysine biosynthesis.</text>
</comment>
<name>A0A0H2MC51_9PROT</name>
<dbReference type="NCBIfam" id="NF002325">
    <property type="entry name" value="PRK01278.1"/>
    <property type="match status" value="1"/>
</dbReference>
<comment type="catalytic activity">
    <reaction evidence="4">
        <text>N(2)-acetyl-L-ornithine + 2-oxoglutarate = N-acetyl-L-glutamate 5-semialdehyde + L-glutamate</text>
        <dbReference type="Rhea" id="RHEA:18049"/>
        <dbReference type="ChEBI" id="CHEBI:16810"/>
        <dbReference type="ChEBI" id="CHEBI:29123"/>
        <dbReference type="ChEBI" id="CHEBI:29985"/>
        <dbReference type="ChEBI" id="CHEBI:57805"/>
        <dbReference type="EC" id="2.6.1.11"/>
    </reaction>
</comment>
<dbReference type="Proteomes" id="UP000035444">
    <property type="component" value="Unassembled WGS sequence"/>
</dbReference>
<keyword evidence="3 4" id="KW-0663">Pyridoxal phosphate</keyword>
<feature type="binding site" evidence="4">
    <location>
        <position position="129"/>
    </location>
    <ligand>
        <name>pyridoxal 5'-phosphate</name>
        <dbReference type="ChEBI" id="CHEBI:597326"/>
    </ligand>
</feature>
<dbReference type="PIRSF" id="PIRSF000521">
    <property type="entry name" value="Transaminase_4ab_Lys_Orn"/>
    <property type="match status" value="1"/>
</dbReference>
<dbReference type="STRING" id="1489064.WH96_14260"/>
<dbReference type="NCBIfam" id="TIGR00707">
    <property type="entry name" value="argD"/>
    <property type="match status" value="1"/>
</dbReference>
<evidence type="ECO:0000256" key="4">
    <source>
        <dbReference type="HAMAP-Rule" id="MF_01107"/>
    </source>
</evidence>
<comment type="cofactor">
    <cofactor evidence="4">
        <name>pyridoxal 5'-phosphate</name>
        <dbReference type="ChEBI" id="CHEBI:597326"/>
    </cofactor>
    <text evidence="4">Binds 1 pyridoxal phosphate per subunit.</text>
</comment>
<comment type="subcellular location">
    <subcellularLocation>
        <location evidence="4">Cytoplasm</location>
    </subcellularLocation>
</comment>
<dbReference type="HAMAP" id="MF_01107">
    <property type="entry name" value="ArgD_aminotrans_3"/>
    <property type="match status" value="1"/>
</dbReference>
<dbReference type="GO" id="GO:0006526">
    <property type="term" value="P:L-arginine biosynthetic process"/>
    <property type="evidence" value="ECO:0007669"/>
    <property type="project" value="UniProtKB-UniRule"/>
</dbReference>
<dbReference type="CDD" id="cd00610">
    <property type="entry name" value="OAT_like"/>
    <property type="match status" value="1"/>
</dbReference>
<protein>
    <recommendedName>
        <fullName evidence="4">Acetylornithine aminotransferase</fullName>
        <shortName evidence="4">ACOAT</shortName>
        <ecNumber evidence="4">2.6.1.11</ecNumber>
    </recommendedName>
</protein>
<keyword evidence="4" id="KW-0055">Arginine biosynthesis</keyword>
<feature type="binding site" evidence="4">
    <location>
        <begin position="214"/>
        <end position="217"/>
    </location>
    <ligand>
        <name>pyridoxal 5'-phosphate</name>
        <dbReference type="ChEBI" id="CHEBI:597326"/>
    </ligand>
</feature>
<dbReference type="Gene3D" id="3.40.640.10">
    <property type="entry name" value="Type I PLP-dependent aspartate aminotransferase-like (Major domain)"/>
    <property type="match status" value="1"/>
</dbReference>
<dbReference type="GO" id="GO:0030170">
    <property type="term" value="F:pyridoxal phosphate binding"/>
    <property type="evidence" value="ECO:0007669"/>
    <property type="project" value="InterPro"/>
</dbReference>
<dbReference type="AlphaFoldDB" id="A0A0H2MC51"/>
<evidence type="ECO:0000313" key="6">
    <source>
        <dbReference type="Proteomes" id="UP000035444"/>
    </source>
</evidence>
<evidence type="ECO:0000313" key="5">
    <source>
        <dbReference type="EMBL" id="KLN59898.1"/>
    </source>
</evidence>
<dbReference type="InterPro" id="IPR015424">
    <property type="entry name" value="PyrdxlP-dep_Trfase"/>
</dbReference>
<evidence type="ECO:0000256" key="3">
    <source>
        <dbReference type="ARBA" id="ARBA00022898"/>
    </source>
</evidence>
<organism evidence="5 6">
    <name type="scientific">Kiloniella spongiae</name>
    <dbReference type="NCBI Taxonomy" id="1489064"/>
    <lineage>
        <taxon>Bacteria</taxon>
        <taxon>Pseudomonadati</taxon>
        <taxon>Pseudomonadota</taxon>
        <taxon>Alphaproteobacteria</taxon>
        <taxon>Rhodospirillales</taxon>
        <taxon>Kiloniellaceae</taxon>
        <taxon>Kiloniella</taxon>
    </lineage>
</organism>
<dbReference type="InterPro" id="IPR004636">
    <property type="entry name" value="AcOrn/SuccOrn_fam"/>
</dbReference>
<feature type="binding site" evidence="4">
    <location>
        <position position="271"/>
    </location>
    <ligand>
        <name>N(2)-acetyl-L-ornithine</name>
        <dbReference type="ChEBI" id="CHEBI:57805"/>
    </ligand>
</feature>
<keyword evidence="2 4" id="KW-0808">Transferase</keyword>
<dbReference type="RefSeq" id="WP_047764887.1">
    <property type="nucleotide sequence ID" value="NZ_LAQL01000009.1"/>
</dbReference>
<dbReference type="SUPFAM" id="SSF53383">
    <property type="entry name" value="PLP-dependent transferases"/>
    <property type="match status" value="1"/>
</dbReference>
<gene>
    <name evidence="4" type="primary">argD</name>
    <name evidence="5" type="ORF">WH96_14260</name>
</gene>
<dbReference type="InterPro" id="IPR005814">
    <property type="entry name" value="Aminotrans_3"/>
</dbReference>
<keyword evidence="6" id="KW-1185">Reference proteome</keyword>
<dbReference type="InterPro" id="IPR015422">
    <property type="entry name" value="PyrdxlP-dep_Trfase_small"/>
</dbReference>
<dbReference type="InterPro" id="IPR015421">
    <property type="entry name" value="PyrdxlP-dep_Trfase_major"/>
</dbReference>
<feature type="binding site" evidence="4">
    <location>
        <position position="132"/>
    </location>
    <ligand>
        <name>N(2)-acetyl-L-ornithine</name>
        <dbReference type="ChEBI" id="CHEBI:57805"/>
    </ligand>
</feature>
<dbReference type="InterPro" id="IPR049704">
    <property type="entry name" value="Aminotrans_3_PPA_site"/>
</dbReference>
<feature type="binding site" evidence="4">
    <location>
        <position position="272"/>
    </location>
    <ligand>
        <name>pyridoxal 5'-phosphate</name>
        <dbReference type="ChEBI" id="CHEBI:597326"/>
    </ligand>
</feature>
<proteinExistence type="inferred from homology"/>
<dbReference type="UniPathway" id="UPA00068">
    <property type="reaction ID" value="UER00109"/>
</dbReference>
<dbReference type="GO" id="GO:0042802">
    <property type="term" value="F:identical protein binding"/>
    <property type="evidence" value="ECO:0007669"/>
    <property type="project" value="TreeGrafter"/>
</dbReference>
<comment type="pathway">
    <text evidence="4">Amino-acid biosynthesis; L-arginine biosynthesis; N(2)-acetyl-L-ornithine from L-glutamate: step 4/4.</text>
</comment>
<comment type="similarity">
    <text evidence="4">Belongs to the class-III pyridoxal-phosphate-dependent aminotransferase family. ArgD subfamily.</text>
</comment>
<dbReference type="Pfam" id="PF00202">
    <property type="entry name" value="Aminotran_3"/>
    <property type="match status" value="1"/>
</dbReference>
<keyword evidence="4" id="KW-0028">Amino-acid biosynthesis</keyword>
<evidence type="ECO:0000256" key="1">
    <source>
        <dbReference type="ARBA" id="ARBA00022576"/>
    </source>
</evidence>
<dbReference type="EC" id="2.6.1.11" evidence="4"/>
<comment type="subunit">
    <text evidence="4">Homodimer.</text>
</comment>
<dbReference type="PANTHER" id="PTHR11986:SF113">
    <property type="entry name" value="SUCCINYLORNITHINE TRANSAMINASE"/>
    <property type="match status" value="1"/>
</dbReference>
<sequence length="392" mass="41848">MSDAVMPTYARIDLAFERGEGPYLYTAENRRYLDFAGGIAVNSLGHSHPKLVAALEEQGRKLWHVSNLYRITGGETLAERLVANSFADKVFFTNSGTEALEGAIKLARKYHNHNGQPQKYRIITCDSAFHGRTMTALSAAGNAKHLDGFGPQTPGFDHVAFENLNELRAAIGEETAAIMVEPIQGEGGIRAASMDFLKGLRTVCDEFGLLLIFDEVQCGNGRTGKLFAHEWADIEPDVLATAKGLGGGFPMGAFLATDNAAAGMVPGTHGSTYGGNPLAMAIGNAVLDVLLEDGFMESVISIADYTRGKLDGLVARNPNIFEEVRGSGLMLGLKCRVPNSDVITAMRDGGLLSVGAADNVIRLLPPLVIERSHVDEAISILEDVCKGLTLAA</sequence>
<keyword evidence="1 4" id="KW-0032">Aminotransferase</keyword>
<dbReference type="PANTHER" id="PTHR11986">
    <property type="entry name" value="AMINOTRANSFERASE CLASS III"/>
    <property type="match status" value="1"/>
</dbReference>
<keyword evidence="4" id="KW-0963">Cytoplasm</keyword>
<dbReference type="OrthoDB" id="9801834at2"/>
<dbReference type="PROSITE" id="PS00600">
    <property type="entry name" value="AA_TRANSFER_CLASS_3"/>
    <property type="match status" value="1"/>
</dbReference>
<evidence type="ECO:0000256" key="2">
    <source>
        <dbReference type="ARBA" id="ARBA00022679"/>
    </source>
</evidence>
<accession>A0A0H2MC51</accession>
<feature type="binding site" evidence="4">
    <location>
        <begin position="96"/>
        <end position="97"/>
    </location>
    <ligand>
        <name>pyridoxal 5'-phosphate</name>
        <dbReference type="ChEBI" id="CHEBI:597326"/>
    </ligand>
</feature>
<dbReference type="GO" id="GO:0005737">
    <property type="term" value="C:cytoplasm"/>
    <property type="evidence" value="ECO:0007669"/>
    <property type="project" value="UniProtKB-SubCell"/>
</dbReference>
<dbReference type="PATRIC" id="fig|1489064.4.peg.4198"/>
<reference evidence="5 6" key="1">
    <citation type="submission" date="2015-03" db="EMBL/GenBank/DDBJ databases">
        <title>Genome Sequence of Kiloniella spongiae MEBiC09566, isolated from a marine sponge.</title>
        <authorList>
            <person name="Shao Z."/>
            <person name="Wang L."/>
            <person name="Li X."/>
        </authorList>
    </citation>
    <scope>NUCLEOTIDE SEQUENCE [LARGE SCALE GENOMIC DNA]</scope>
    <source>
        <strain evidence="5 6">MEBiC09566</strain>
    </source>
</reference>